<dbReference type="EMBL" id="CAXLJL010001011">
    <property type="protein sequence ID" value="CAL5142316.1"/>
    <property type="molecule type" value="Genomic_DNA"/>
</dbReference>
<gene>
    <name evidence="1" type="ORF">CDAUBV1_LOCUS17558</name>
</gene>
<accession>A0AAV2TZ17</accession>
<protein>
    <submittedName>
        <fullName evidence="1">Uncharacterized protein</fullName>
    </submittedName>
</protein>
<organism evidence="1 2">
    <name type="scientific">Calicophoron daubneyi</name>
    <name type="common">Rumen fluke</name>
    <name type="synonym">Paramphistomum daubneyi</name>
    <dbReference type="NCBI Taxonomy" id="300641"/>
    <lineage>
        <taxon>Eukaryota</taxon>
        <taxon>Metazoa</taxon>
        <taxon>Spiralia</taxon>
        <taxon>Lophotrochozoa</taxon>
        <taxon>Platyhelminthes</taxon>
        <taxon>Trematoda</taxon>
        <taxon>Digenea</taxon>
        <taxon>Plagiorchiida</taxon>
        <taxon>Pronocephalata</taxon>
        <taxon>Paramphistomoidea</taxon>
        <taxon>Paramphistomidae</taxon>
        <taxon>Calicophoron</taxon>
    </lineage>
</organism>
<evidence type="ECO:0000313" key="1">
    <source>
        <dbReference type="EMBL" id="CAL5142316.1"/>
    </source>
</evidence>
<dbReference type="AlphaFoldDB" id="A0AAV2TZ17"/>
<reference evidence="1" key="1">
    <citation type="submission" date="2024-06" db="EMBL/GenBank/DDBJ databases">
        <authorList>
            <person name="Liu X."/>
            <person name="Lenzi L."/>
            <person name="Haldenby T S."/>
            <person name="Uol C."/>
        </authorList>
    </citation>
    <scope>NUCLEOTIDE SEQUENCE</scope>
</reference>
<proteinExistence type="predicted"/>
<comment type="caution">
    <text evidence="1">The sequence shown here is derived from an EMBL/GenBank/DDBJ whole genome shotgun (WGS) entry which is preliminary data.</text>
</comment>
<sequence length="163" mass="18346">MSHIMTDLHCRVAEENVTRCFQKKQSESAADGLRAKTGLRVSNFHPNINRFGGFTDCNALQKTSKSCFKNASLSVSAKPRVSDSLKFNLDCPPEKLVRPSEKDDYSDIFTYTGRLDSLLDGVVDINRECGRQHTETYSDDEDLDSSSMILPEDLLSQLCPRLY</sequence>
<dbReference type="Proteomes" id="UP001497525">
    <property type="component" value="Unassembled WGS sequence"/>
</dbReference>
<name>A0AAV2TZ17_CALDB</name>
<evidence type="ECO:0000313" key="2">
    <source>
        <dbReference type="Proteomes" id="UP001497525"/>
    </source>
</evidence>